<keyword evidence="1" id="KW-0732">Signal</keyword>
<dbReference type="PANTHER" id="PTHR11319">
    <property type="entry name" value="G PROTEIN-COUPLED RECEPTOR-RELATED"/>
    <property type="match status" value="1"/>
</dbReference>
<keyword evidence="3" id="KW-1185">Reference proteome</keyword>
<dbReference type="InterPro" id="IPR011050">
    <property type="entry name" value="Pectin_lyase_fold/virulence"/>
</dbReference>
<reference evidence="2 3" key="1">
    <citation type="journal article" date="2022" name="bioRxiv">
        <title>Genomics of Preaxostyla Flagellates Illuminates Evolutionary Transitions and the Path Towards Mitochondrial Loss.</title>
        <authorList>
            <person name="Novak L.V.F."/>
            <person name="Treitli S.C."/>
            <person name="Pyrih J."/>
            <person name="Halakuc P."/>
            <person name="Pipaliya S.V."/>
            <person name="Vacek V."/>
            <person name="Brzon O."/>
            <person name="Soukal P."/>
            <person name="Eme L."/>
            <person name="Dacks J.B."/>
            <person name="Karnkowska A."/>
            <person name="Elias M."/>
            <person name="Hampl V."/>
        </authorList>
    </citation>
    <scope>NUCLEOTIDE SEQUENCE [LARGE SCALE GENOMIC DNA]</scope>
    <source>
        <strain evidence="2">NAU3</strain>
        <tissue evidence="2">Gut</tissue>
    </source>
</reference>
<comment type="caution">
    <text evidence="2">The sequence shown here is derived from an EMBL/GenBank/DDBJ whole genome shotgun (WGS) entry which is preliminary data.</text>
</comment>
<name>A0ABQ9XXW3_9EUKA</name>
<organism evidence="2 3">
    <name type="scientific">Blattamonas nauphoetae</name>
    <dbReference type="NCBI Taxonomy" id="2049346"/>
    <lineage>
        <taxon>Eukaryota</taxon>
        <taxon>Metamonada</taxon>
        <taxon>Preaxostyla</taxon>
        <taxon>Oxymonadida</taxon>
        <taxon>Blattamonas</taxon>
    </lineage>
</organism>
<dbReference type="Proteomes" id="UP001281761">
    <property type="component" value="Unassembled WGS sequence"/>
</dbReference>
<feature type="signal peptide" evidence="1">
    <location>
        <begin position="1"/>
        <end position="15"/>
    </location>
</feature>
<evidence type="ECO:0000313" key="3">
    <source>
        <dbReference type="Proteomes" id="UP001281761"/>
    </source>
</evidence>
<evidence type="ECO:0000256" key="1">
    <source>
        <dbReference type="SAM" id="SignalP"/>
    </source>
</evidence>
<dbReference type="SUPFAM" id="SSF51126">
    <property type="entry name" value="Pectin lyase-like"/>
    <property type="match status" value="1"/>
</dbReference>
<gene>
    <name evidence="2" type="ORF">BLNAU_8666</name>
</gene>
<dbReference type="PANTHER" id="PTHR11319:SF35">
    <property type="entry name" value="OUTER MEMBRANE PROTEIN PMPC-RELATED"/>
    <property type="match status" value="1"/>
</dbReference>
<feature type="chain" id="PRO_5045552979" description="Right handed beta helix domain-containing protein" evidence="1">
    <location>
        <begin position="16"/>
        <end position="422"/>
    </location>
</feature>
<evidence type="ECO:0000313" key="2">
    <source>
        <dbReference type="EMBL" id="KAK2956299.1"/>
    </source>
</evidence>
<accession>A0ABQ9XXW3</accession>
<evidence type="ECO:0008006" key="4">
    <source>
        <dbReference type="Google" id="ProtNLM"/>
    </source>
</evidence>
<dbReference type="EMBL" id="JARBJD010000057">
    <property type="protein sequence ID" value="KAK2956299.1"/>
    <property type="molecule type" value="Genomic_DNA"/>
</dbReference>
<sequence>MQLILLSIISFLICAEEEIIPLRPFFQNVTSDIPTIKLQSGKYGGNWIRVKDYDRRIQSMSSDQNVTITVDADTAPLVEVSSAAFKLKAVSIIPSPNYVFIKANVTCTIVFDEVIHNYLESDAHVVLIDKGTVEFIANTFLATTKLHKSLLEISGSAAAGEYRTLRIIDTNIRSIRIESSDSLLATAYPIGKIEILNCSFVHISHVLPQTKDPLYECPDTVKIENTTFTNCTAPLGGGIVFGVFAENLSLEQVSITLCTATRSDALSIPSAKPWVWIENSNFSNCLTATAPFDGGVLWFPKPVKMTIKTSRFMNNSCSGNGGALGLAGGVNSLNIVNSQFISNTAARGGALFVGQNTTFVDSKFSFENVTFANRAKIGSDIAVEVMPRNLTENCFTNCSSRSGSPRIFDEATRKGYDWTNSS</sequence>
<protein>
    <recommendedName>
        <fullName evidence="4">Right handed beta helix domain-containing protein</fullName>
    </recommendedName>
</protein>
<proteinExistence type="predicted"/>